<evidence type="ECO:0000256" key="5">
    <source>
        <dbReference type="SAM" id="MobiDB-lite"/>
    </source>
</evidence>
<evidence type="ECO:0000256" key="2">
    <source>
        <dbReference type="ARBA" id="ARBA00022771"/>
    </source>
</evidence>
<accession>A0AAN6F3I0</accession>
<proteinExistence type="predicted"/>
<evidence type="ECO:0000256" key="1">
    <source>
        <dbReference type="ARBA" id="ARBA00022723"/>
    </source>
</evidence>
<reference evidence="7" key="1">
    <citation type="submission" date="2023-01" db="EMBL/GenBank/DDBJ databases">
        <title>Exophiala dermititidis isolated from Cystic Fibrosis Patient.</title>
        <authorList>
            <person name="Kurbessoian T."/>
            <person name="Crocker A."/>
            <person name="Murante D."/>
            <person name="Hogan D.A."/>
            <person name="Stajich J.E."/>
        </authorList>
    </citation>
    <scope>NUCLEOTIDE SEQUENCE</scope>
    <source>
        <strain evidence="7">Ex8</strain>
    </source>
</reference>
<dbReference type="AlphaFoldDB" id="A0AAN6F3I0"/>
<dbReference type="GO" id="GO:0008270">
    <property type="term" value="F:zinc ion binding"/>
    <property type="evidence" value="ECO:0007669"/>
    <property type="project" value="UniProtKB-KW"/>
</dbReference>
<gene>
    <name evidence="7" type="ORF">HRR80_000440</name>
</gene>
<dbReference type="InterPro" id="IPR024158">
    <property type="entry name" value="Mt_import_TIM15"/>
</dbReference>
<organism evidence="7 8">
    <name type="scientific">Exophiala dermatitidis</name>
    <name type="common">Black yeast-like fungus</name>
    <name type="synonym">Wangiella dermatitidis</name>
    <dbReference type="NCBI Taxonomy" id="5970"/>
    <lineage>
        <taxon>Eukaryota</taxon>
        <taxon>Fungi</taxon>
        <taxon>Dikarya</taxon>
        <taxon>Ascomycota</taxon>
        <taxon>Pezizomycotina</taxon>
        <taxon>Eurotiomycetes</taxon>
        <taxon>Chaetothyriomycetidae</taxon>
        <taxon>Chaetothyriales</taxon>
        <taxon>Herpotrichiellaceae</taxon>
        <taxon>Exophiala</taxon>
    </lineage>
</organism>
<feature type="domain" description="DNL-type" evidence="6">
    <location>
        <begin position="74"/>
        <end position="172"/>
    </location>
</feature>
<dbReference type="PANTHER" id="PTHR20922">
    <property type="entry name" value="DNL-TYPE ZINC FINGER PROTEIN"/>
    <property type="match status" value="1"/>
</dbReference>
<evidence type="ECO:0000313" key="7">
    <source>
        <dbReference type="EMBL" id="KAJ8995679.1"/>
    </source>
</evidence>
<keyword evidence="1" id="KW-0479">Metal-binding</keyword>
<dbReference type="GO" id="GO:0006457">
    <property type="term" value="P:protein folding"/>
    <property type="evidence" value="ECO:0007669"/>
    <property type="project" value="TreeGrafter"/>
</dbReference>
<dbReference type="PROSITE" id="PS51501">
    <property type="entry name" value="ZF_DNL"/>
    <property type="match status" value="1"/>
</dbReference>
<evidence type="ECO:0000256" key="3">
    <source>
        <dbReference type="ARBA" id="ARBA00022833"/>
    </source>
</evidence>
<dbReference type="Pfam" id="PF05180">
    <property type="entry name" value="zf-DNL"/>
    <property type="match status" value="1"/>
</dbReference>
<evidence type="ECO:0000259" key="6">
    <source>
        <dbReference type="PROSITE" id="PS51501"/>
    </source>
</evidence>
<dbReference type="EMBL" id="JAJGCB010000001">
    <property type="protein sequence ID" value="KAJ8995679.1"/>
    <property type="molecule type" value="Genomic_DNA"/>
</dbReference>
<dbReference type="Proteomes" id="UP001161757">
    <property type="component" value="Unassembled WGS sequence"/>
</dbReference>
<feature type="region of interest" description="Disordered" evidence="5">
    <location>
        <begin position="175"/>
        <end position="204"/>
    </location>
</feature>
<evidence type="ECO:0000313" key="8">
    <source>
        <dbReference type="Proteomes" id="UP001161757"/>
    </source>
</evidence>
<dbReference type="InterPro" id="IPR007853">
    <property type="entry name" value="Znf_DNL-typ"/>
</dbReference>
<keyword evidence="3" id="KW-0862">Zinc</keyword>
<keyword evidence="2 4" id="KW-0863">Zinc-finger</keyword>
<dbReference type="GO" id="GO:0050821">
    <property type="term" value="P:protein stabilization"/>
    <property type="evidence" value="ECO:0007669"/>
    <property type="project" value="TreeGrafter"/>
</dbReference>
<dbReference type="PANTHER" id="PTHR20922:SF13">
    <property type="entry name" value="DNL-TYPE ZINC FINGER PROTEIN"/>
    <property type="match status" value="1"/>
</dbReference>
<protein>
    <recommendedName>
        <fullName evidence="6">DNL-type domain-containing protein</fullName>
    </recommendedName>
</protein>
<comment type="caution">
    <text evidence="7">The sequence shown here is derived from an EMBL/GenBank/DDBJ whole genome shotgun (WGS) entry which is preliminary data.</text>
</comment>
<dbReference type="GO" id="GO:0051087">
    <property type="term" value="F:protein-folding chaperone binding"/>
    <property type="evidence" value="ECO:0007669"/>
    <property type="project" value="TreeGrafter"/>
</dbReference>
<dbReference type="GO" id="GO:0005739">
    <property type="term" value="C:mitochondrion"/>
    <property type="evidence" value="ECO:0007669"/>
    <property type="project" value="TreeGrafter"/>
</dbReference>
<sequence length="204" mass="23339">MQPFLRRLGSRPPLIKATFRTQSRLQSTLLNPQFHAPRHQRDFPRSPSLYTSFRRCESSLAIPEDKKPQQEVPKDVPSYQLSFTCKPCLFRSTHKVTKHGYHHGTVLITCPSCKARHVIADHLKVFLDTKSTLEDILRERAEKGQDFTKLLKKGKLGIRPGALVGNEGEEDIEFWEDGTETVHTPVSEAKPNQQQQQQPESKKS</sequence>
<name>A0AAN6F3I0_EXODE</name>
<dbReference type="GO" id="GO:0030150">
    <property type="term" value="P:protein import into mitochondrial matrix"/>
    <property type="evidence" value="ECO:0007669"/>
    <property type="project" value="TreeGrafter"/>
</dbReference>
<evidence type="ECO:0000256" key="4">
    <source>
        <dbReference type="PROSITE-ProRule" id="PRU00834"/>
    </source>
</evidence>